<dbReference type="RefSeq" id="WP_010267704.1">
    <property type="nucleotide sequence ID" value="NZ_JAVRER010000009.1"/>
</dbReference>
<reference evidence="4" key="1">
    <citation type="submission" date="2023-07" db="EMBL/GenBank/DDBJ databases">
        <title>30 novel species of actinomycetes from the DSMZ collection.</title>
        <authorList>
            <person name="Nouioui I."/>
        </authorList>
    </citation>
    <scope>NUCLEOTIDE SEQUENCE [LARGE SCALE GENOMIC DNA]</scope>
    <source>
        <strain evidence="4">DSM 41982</strain>
    </source>
</reference>
<dbReference type="EMBL" id="JAVRET010000014">
    <property type="protein sequence ID" value="MDT0409092.1"/>
    <property type="molecule type" value="Genomic_DNA"/>
</dbReference>
<name>A0ABD5E2G5_9ACTN</name>
<dbReference type="EMBL" id="JAVRER010000009">
    <property type="protein sequence ID" value="MDT0415544.1"/>
    <property type="molecule type" value="Genomic_DNA"/>
</dbReference>
<dbReference type="AlphaFoldDB" id="A0ABD5E2G5"/>
<protein>
    <submittedName>
        <fullName evidence="3">Uncharacterized protein</fullName>
    </submittedName>
</protein>
<dbReference type="Proteomes" id="UP001183610">
    <property type="component" value="Unassembled WGS sequence"/>
</dbReference>
<gene>
    <name evidence="3" type="ORF">RM574_08570</name>
    <name evidence="2" type="ORF">RM698_08500</name>
</gene>
<evidence type="ECO:0000313" key="2">
    <source>
        <dbReference type="EMBL" id="MDT0409092.1"/>
    </source>
</evidence>
<accession>A0ABD5E2G5</accession>
<evidence type="ECO:0000313" key="4">
    <source>
        <dbReference type="Proteomes" id="UP001183607"/>
    </source>
</evidence>
<dbReference type="Proteomes" id="UP001183607">
    <property type="component" value="Unassembled WGS sequence"/>
</dbReference>
<evidence type="ECO:0000256" key="1">
    <source>
        <dbReference type="SAM" id="MobiDB-lite"/>
    </source>
</evidence>
<sequence>MHDSAAHPTPIPTPPPPPEGEVRTHLSGRPRVGSDEAEAPQPPDPEWPAGNVVRGLD</sequence>
<reference evidence="3" key="2">
    <citation type="submission" date="2024-03" db="EMBL/GenBank/DDBJ databases">
        <title>30 novel species of actinomycetes from the DSMZ collection.</title>
        <authorList>
            <person name="Nouioui I."/>
        </authorList>
    </citation>
    <scope>NUCLEOTIDE SEQUENCE</scope>
    <source>
        <strain evidence="2 5">DSM 41979</strain>
        <strain evidence="3">DSM 41982</strain>
    </source>
</reference>
<proteinExistence type="predicted"/>
<feature type="compositionally biased region" description="Pro residues" evidence="1">
    <location>
        <begin position="9"/>
        <end position="19"/>
    </location>
</feature>
<feature type="region of interest" description="Disordered" evidence="1">
    <location>
        <begin position="1"/>
        <end position="57"/>
    </location>
</feature>
<keyword evidence="5" id="KW-1185">Reference proteome</keyword>
<evidence type="ECO:0000313" key="5">
    <source>
        <dbReference type="Proteomes" id="UP001183610"/>
    </source>
</evidence>
<comment type="caution">
    <text evidence="3">The sequence shown here is derived from an EMBL/GenBank/DDBJ whole genome shotgun (WGS) entry which is preliminary data.</text>
</comment>
<organism evidence="3 4">
    <name type="scientific">Streptomyces evansiae</name>
    <dbReference type="NCBI Taxonomy" id="3075535"/>
    <lineage>
        <taxon>Bacteria</taxon>
        <taxon>Bacillati</taxon>
        <taxon>Actinomycetota</taxon>
        <taxon>Actinomycetes</taxon>
        <taxon>Kitasatosporales</taxon>
        <taxon>Streptomycetaceae</taxon>
        <taxon>Streptomyces</taxon>
    </lineage>
</organism>
<evidence type="ECO:0000313" key="3">
    <source>
        <dbReference type="EMBL" id="MDT0415544.1"/>
    </source>
</evidence>